<dbReference type="SUPFAM" id="SSF63999">
    <property type="entry name" value="Thiamin pyrophosphokinase, catalytic domain"/>
    <property type="match status" value="1"/>
</dbReference>
<dbReference type="GO" id="GO:0009229">
    <property type="term" value="P:thiamine diphosphate biosynthetic process"/>
    <property type="evidence" value="ECO:0007669"/>
    <property type="project" value="UniProtKB-UniRule"/>
</dbReference>
<dbReference type="EMBL" id="ML978142">
    <property type="protein sequence ID" value="KAF2092803.1"/>
    <property type="molecule type" value="Genomic_DNA"/>
</dbReference>
<evidence type="ECO:0000256" key="7">
    <source>
        <dbReference type="PIRNR" id="PIRNR031057"/>
    </source>
</evidence>
<dbReference type="SUPFAM" id="SSF63862">
    <property type="entry name" value="Thiamin pyrophosphokinase, substrate-binding domain"/>
    <property type="match status" value="1"/>
</dbReference>
<evidence type="ECO:0000313" key="10">
    <source>
        <dbReference type="Proteomes" id="UP000799772"/>
    </source>
</evidence>
<dbReference type="InterPro" id="IPR036759">
    <property type="entry name" value="TPK_catalytic_sf"/>
</dbReference>
<keyword evidence="10" id="KW-1185">Reference proteome</keyword>
<evidence type="ECO:0000259" key="8">
    <source>
        <dbReference type="SMART" id="SM00983"/>
    </source>
</evidence>
<dbReference type="NCBIfam" id="TIGR01378">
    <property type="entry name" value="thi_PPkinase"/>
    <property type="match status" value="1"/>
</dbReference>
<evidence type="ECO:0000256" key="4">
    <source>
        <dbReference type="ARBA" id="ARBA00022741"/>
    </source>
</evidence>
<dbReference type="GO" id="GO:0016301">
    <property type="term" value="F:kinase activity"/>
    <property type="evidence" value="ECO:0007669"/>
    <property type="project" value="UniProtKB-UniRule"/>
</dbReference>
<dbReference type="Pfam" id="PF04265">
    <property type="entry name" value="TPK_B1_binding"/>
    <property type="match status" value="1"/>
</dbReference>
<dbReference type="SMART" id="SM00983">
    <property type="entry name" value="TPK_B1_binding"/>
    <property type="match status" value="1"/>
</dbReference>
<accession>A0A9P4M0S6</accession>
<dbReference type="AlphaFoldDB" id="A0A9P4M0S6"/>
<reference evidence="9" key="1">
    <citation type="journal article" date="2020" name="Stud. Mycol.">
        <title>101 Dothideomycetes genomes: a test case for predicting lifestyles and emergence of pathogens.</title>
        <authorList>
            <person name="Haridas S."/>
            <person name="Albert R."/>
            <person name="Binder M."/>
            <person name="Bloem J."/>
            <person name="Labutti K."/>
            <person name="Salamov A."/>
            <person name="Andreopoulos B."/>
            <person name="Baker S."/>
            <person name="Barry K."/>
            <person name="Bills G."/>
            <person name="Bluhm B."/>
            <person name="Cannon C."/>
            <person name="Castanera R."/>
            <person name="Culley D."/>
            <person name="Daum C."/>
            <person name="Ezra D."/>
            <person name="Gonzalez J."/>
            <person name="Henrissat B."/>
            <person name="Kuo A."/>
            <person name="Liang C."/>
            <person name="Lipzen A."/>
            <person name="Lutzoni F."/>
            <person name="Magnuson J."/>
            <person name="Mondo S."/>
            <person name="Nolan M."/>
            <person name="Ohm R."/>
            <person name="Pangilinan J."/>
            <person name="Park H.-J."/>
            <person name="Ramirez L."/>
            <person name="Alfaro M."/>
            <person name="Sun H."/>
            <person name="Tritt A."/>
            <person name="Yoshinaga Y."/>
            <person name="Zwiers L.-H."/>
            <person name="Turgeon B."/>
            <person name="Goodwin S."/>
            <person name="Spatafora J."/>
            <person name="Crous P."/>
            <person name="Grigoriev I."/>
        </authorList>
    </citation>
    <scope>NUCLEOTIDE SEQUENCE</scope>
    <source>
        <strain evidence="9">CBS 133067</strain>
    </source>
</reference>
<keyword evidence="4 7" id="KW-0547">Nucleotide-binding</keyword>
<dbReference type="GO" id="GO:0006772">
    <property type="term" value="P:thiamine metabolic process"/>
    <property type="evidence" value="ECO:0007669"/>
    <property type="project" value="InterPro"/>
</dbReference>
<evidence type="ECO:0000256" key="2">
    <source>
        <dbReference type="ARBA" id="ARBA00006785"/>
    </source>
</evidence>
<dbReference type="PANTHER" id="PTHR13622">
    <property type="entry name" value="THIAMIN PYROPHOSPHOKINASE"/>
    <property type="match status" value="1"/>
</dbReference>
<dbReference type="InterPro" id="IPR006282">
    <property type="entry name" value="Thi_PPkinase"/>
</dbReference>
<evidence type="ECO:0000313" key="9">
    <source>
        <dbReference type="EMBL" id="KAF2092803.1"/>
    </source>
</evidence>
<protein>
    <recommendedName>
        <fullName evidence="7">Thiamine pyrophosphokinase</fullName>
        <ecNumber evidence="7">2.7.6.2</ecNumber>
    </recommendedName>
</protein>
<dbReference type="EC" id="2.7.6.2" evidence="7"/>
<dbReference type="GO" id="GO:0005524">
    <property type="term" value="F:ATP binding"/>
    <property type="evidence" value="ECO:0007669"/>
    <property type="project" value="UniProtKB-UniRule"/>
</dbReference>
<dbReference type="GO" id="GO:0030975">
    <property type="term" value="F:thiamine binding"/>
    <property type="evidence" value="ECO:0007669"/>
    <property type="project" value="UniProtKB-UniRule"/>
</dbReference>
<keyword evidence="6 7" id="KW-0067">ATP-binding</keyword>
<dbReference type="InterPro" id="IPR007371">
    <property type="entry name" value="TPK_catalytic"/>
</dbReference>
<proteinExistence type="inferred from homology"/>
<gene>
    <name evidence="9" type="ORF">NA57DRAFT_49584</name>
</gene>
<keyword evidence="3 7" id="KW-0808">Transferase</keyword>
<organism evidence="9 10">
    <name type="scientific">Rhizodiscina lignyota</name>
    <dbReference type="NCBI Taxonomy" id="1504668"/>
    <lineage>
        <taxon>Eukaryota</taxon>
        <taxon>Fungi</taxon>
        <taxon>Dikarya</taxon>
        <taxon>Ascomycota</taxon>
        <taxon>Pezizomycotina</taxon>
        <taxon>Dothideomycetes</taxon>
        <taxon>Pleosporomycetidae</taxon>
        <taxon>Aulographales</taxon>
        <taxon>Rhizodiscinaceae</taxon>
        <taxon>Rhizodiscina</taxon>
    </lineage>
</organism>
<comment type="catalytic activity">
    <reaction evidence="7">
        <text>thiamine + ATP = thiamine diphosphate + AMP + H(+)</text>
        <dbReference type="Rhea" id="RHEA:11576"/>
        <dbReference type="ChEBI" id="CHEBI:15378"/>
        <dbReference type="ChEBI" id="CHEBI:18385"/>
        <dbReference type="ChEBI" id="CHEBI:30616"/>
        <dbReference type="ChEBI" id="CHEBI:58937"/>
        <dbReference type="ChEBI" id="CHEBI:456215"/>
    </reaction>
</comment>
<dbReference type="InterPro" id="IPR036371">
    <property type="entry name" value="TPK_B1-bd_sf"/>
</dbReference>
<feature type="domain" description="Thiamin pyrophosphokinase thiamin-binding" evidence="8">
    <location>
        <begin position="178"/>
        <end position="235"/>
    </location>
</feature>
<dbReference type="Proteomes" id="UP000799772">
    <property type="component" value="Unassembled WGS sequence"/>
</dbReference>
<evidence type="ECO:0000256" key="3">
    <source>
        <dbReference type="ARBA" id="ARBA00022679"/>
    </source>
</evidence>
<dbReference type="Gene3D" id="3.40.50.10240">
    <property type="entry name" value="Thiamin pyrophosphokinase, catalytic domain"/>
    <property type="match status" value="1"/>
</dbReference>
<dbReference type="CDD" id="cd07995">
    <property type="entry name" value="TPK"/>
    <property type="match status" value="1"/>
</dbReference>
<evidence type="ECO:0000256" key="1">
    <source>
        <dbReference type="ARBA" id="ARBA00005078"/>
    </source>
</evidence>
<dbReference type="PIRSF" id="PIRSF031057">
    <property type="entry name" value="Thiamin_pyrophosphokinase"/>
    <property type="match status" value="1"/>
</dbReference>
<sequence length="252" mass="28280">MQFDIAEALGDQKHRREALVILNQPIPNRRKLYSIWDRFVYRLCADGGANQLFEARMPIPDKLLPDIIHGDLDSLDLGVRTYYENKGVKVSKDPDQYSTDFGKAMRLLLDQRVAGQLTDVLILGSISGRVDQGLGLLHEMYREFTRHPEIRLWLYSERNLSFVLPSTTNYINLSNSWGLITGTIGILPIFGPATITTIGLEWDVENWETSMGGQVSTSNHIIAPTLVSVKTSTPVLFTMELKVSKEDANGTA</sequence>
<dbReference type="Pfam" id="PF04263">
    <property type="entry name" value="TPK_catalytic"/>
    <property type="match status" value="1"/>
</dbReference>
<dbReference type="PANTHER" id="PTHR13622:SF8">
    <property type="entry name" value="THIAMIN PYROPHOSPHOKINASE 1"/>
    <property type="match status" value="1"/>
</dbReference>
<dbReference type="OrthoDB" id="25149at2759"/>
<evidence type="ECO:0000256" key="6">
    <source>
        <dbReference type="ARBA" id="ARBA00022840"/>
    </source>
</evidence>
<name>A0A9P4M0S6_9PEZI</name>
<comment type="pathway">
    <text evidence="1 7">Cofactor biosynthesis; thiamine diphosphate biosynthesis; thiamine diphosphate from thiamine: step 1/1.</text>
</comment>
<comment type="caution">
    <text evidence="9">The sequence shown here is derived from an EMBL/GenBank/DDBJ whole genome shotgun (WGS) entry which is preliminary data.</text>
</comment>
<keyword evidence="5 7" id="KW-0418">Kinase</keyword>
<dbReference type="GO" id="GO:0004788">
    <property type="term" value="F:thiamine diphosphokinase activity"/>
    <property type="evidence" value="ECO:0007669"/>
    <property type="project" value="UniProtKB-UniRule"/>
</dbReference>
<evidence type="ECO:0000256" key="5">
    <source>
        <dbReference type="ARBA" id="ARBA00022777"/>
    </source>
</evidence>
<comment type="similarity">
    <text evidence="2 7">Belongs to the thiamine pyrophosphokinase family.</text>
</comment>
<dbReference type="InterPro" id="IPR007373">
    <property type="entry name" value="Thiamin_PyroPKinase_B1-bd"/>
</dbReference>
<dbReference type="InterPro" id="IPR016966">
    <property type="entry name" value="Thiamin_pyrophosphokinase_euk"/>
</dbReference>